<sequence>MGSGQWRKGARKFQKKLMGKERVEEKKLSSKRKVDEKQRVIELVQNNYFFGIKFHVFI</sequence>
<comment type="caution">
    <text evidence="1">The sequence shown here is derived from an EMBL/GenBank/DDBJ whole genome shotgun (WGS) entry which is preliminary data.</text>
</comment>
<organism evidence="1 2">
    <name type="scientific">Rubroshorea leprosula</name>
    <dbReference type="NCBI Taxonomy" id="152421"/>
    <lineage>
        <taxon>Eukaryota</taxon>
        <taxon>Viridiplantae</taxon>
        <taxon>Streptophyta</taxon>
        <taxon>Embryophyta</taxon>
        <taxon>Tracheophyta</taxon>
        <taxon>Spermatophyta</taxon>
        <taxon>Magnoliopsida</taxon>
        <taxon>eudicotyledons</taxon>
        <taxon>Gunneridae</taxon>
        <taxon>Pentapetalae</taxon>
        <taxon>rosids</taxon>
        <taxon>malvids</taxon>
        <taxon>Malvales</taxon>
        <taxon>Dipterocarpaceae</taxon>
        <taxon>Rubroshorea</taxon>
    </lineage>
</organism>
<evidence type="ECO:0000313" key="1">
    <source>
        <dbReference type="EMBL" id="GKV46683.1"/>
    </source>
</evidence>
<accession>A0AAV5MCU2</accession>
<gene>
    <name evidence="1" type="ORF">SLEP1_g53659</name>
</gene>
<protein>
    <submittedName>
        <fullName evidence="1">Uncharacterized protein</fullName>
    </submittedName>
</protein>
<name>A0AAV5MCU2_9ROSI</name>
<dbReference type="AlphaFoldDB" id="A0AAV5MCU2"/>
<dbReference type="EMBL" id="BPVZ01000213">
    <property type="protein sequence ID" value="GKV46683.1"/>
    <property type="molecule type" value="Genomic_DNA"/>
</dbReference>
<proteinExistence type="predicted"/>
<evidence type="ECO:0000313" key="2">
    <source>
        <dbReference type="Proteomes" id="UP001054252"/>
    </source>
</evidence>
<keyword evidence="2" id="KW-1185">Reference proteome</keyword>
<dbReference type="Proteomes" id="UP001054252">
    <property type="component" value="Unassembled WGS sequence"/>
</dbReference>
<reference evidence="1 2" key="1">
    <citation type="journal article" date="2021" name="Commun. Biol.">
        <title>The genome of Shorea leprosula (Dipterocarpaceae) highlights the ecological relevance of drought in aseasonal tropical rainforests.</title>
        <authorList>
            <person name="Ng K.K.S."/>
            <person name="Kobayashi M.J."/>
            <person name="Fawcett J.A."/>
            <person name="Hatakeyama M."/>
            <person name="Paape T."/>
            <person name="Ng C.H."/>
            <person name="Ang C.C."/>
            <person name="Tnah L.H."/>
            <person name="Lee C.T."/>
            <person name="Nishiyama T."/>
            <person name="Sese J."/>
            <person name="O'Brien M.J."/>
            <person name="Copetti D."/>
            <person name="Mohd Noor M.I."/>
            <person name="Ong R.C."/>
            <person name="Putra M."/>
            <person name="Sireger I.Z."/>
            <person name="Indrioko S."/>
            <person name="Kosugi Y."/>
            <person name="Izuno A."/>
            <person name="Isagi Y."/>
            <person name="Lee S.L."/>
            <person name="Shimizu K.K."/>
        </authorList>
    </citation>
    <scope>NUCLEOTIDE SEQUENCE [LARGE SCALE GENOMIC DNA]</scope>
    <source>
        <strain evidence="1">214</strain>
    </source>
</reference>